<name>A0A175VVG7_9PEZI</name>
<feature type="compositionally biased region" description="Low complexity" evidence="2">
    <location>
        <begin position="762"/>
        <end position="773"/>
    </location>
</feature>
<feature type="coiled-coil region" evidence="1">
    <location>
        <begin position="283"/>
        <end position="310"/>
    </location>
</feature>
<evidence type="ECO:0000256" key="2">
    <source>
        <dbReference type="SAM" id="MobiDB-lite"/>
    </source>
</evidence>
<feature type="region of interest" description="Disordered" evidence="2">
    <location>
        <begin position="57"/>
        <end position="166"/>
    </location>
</feature>
<organism evidence="3 4">
    <name type="scientific">Madurella mycetomatis</name>
    <dbReference type="NCBI Taxonomy" id="100816"/>
    <lineage>
        <taxon>Eukaryota</taxon>
        <taxon>Fungi</taxon>
        <taxon>Dikarya</taxon>
        <taxon>Ascomycota</taxon>
        <taxon>Pezizomycotina</taxon>
        <taxon>Sordariomycetes</taxon>
        <taxon>Sordariomycetidae</taxon>
        <taxon>Sordariales</taxon>
        <taxon>Sordariales incertae sedis</taxon>
        <taxon>Madurella</taxon>
    </lineage>
</organism>
<accession>A0A175VVG7</accession>
<comment type="caution">
    <text evidence="3">The sequence shown here is derived from an EMBL/GenBank/DDBJ whole genome shotgun (WGS) entry which is preliminary data.</text>
</comment>
<dbReference type="Proteomes" id="UP000078237">
    <property type="component" value="Unassembled WGS sequence"/>
</dbReference>
<feature type="compositionally biased region" description="Low complexity" evidence="2">
    <location>
        <begin position="102"/>
        <end position="113"/>
    </location>
</feature>
<gene>
    <name evidence="3" type="ORF">MMYC01_208992</name>
</gene>
<evidence type="ECO:0000313" key="4">
    <source>
        <dbReference type="Proteomes" id="UP000078237"/>
    </source>
</evidence>
<dbReference type="InterPro" id="IPR024527">
    <property type="entry name" value="Eisosome1"/>
</dbReference>
<feature type="region of interest" description="Disordered" evidence="2">
    <location>
        <begin position="463"/>
        <end position="858"/>
    </location>
</feature>
<feature type="compositionally biased region" description="Acidic residues" evidence="2">
    <location>
        <begin position="786"/>
        <end position="811"/>
    </location>
</feature>
<keyword evidence="1" id="KW-0175">Coiled coil</keyword>
<dbReference type="OrthoDB" id="4070583at2759"/>
<keyword evidence="4" id="KW-1185">Reference proteome</keyword>
<feature type="compositionally biased region" description="Low complexity" evidence="2">
    <location>
        <begin position="615"/>
        <end position="628"/>
    </location>
</feature>
<feature type="region of interest" description="Disordered" evidence="2">
    <location>
        <begin position="311"/>
        <end position="350"/>
    </location>
</feature>
<evidence type="ECO:0000313" key="3">
    <source>
        <dbReference type="EMBL" id="KXX75159.1"/>
    </source>
</evidence>
<feature type="compositionally biased region" description="Basic and acidic residues" evidence="2">
    <location>
        <begin position="464"/>
        <end position="551"/>
    </location>
</feature>
<proteinExistence type="predicted"/>
<evidence type="ECO:0008006" key="5">
    <source>
        <dbReference type="Google" id="ProtNLM"/>
    </source>
</evidence>
<feature type="compositionally biased region" description="Polar residues" evidence="2">
    <location>
        <begin position="1"/>
        <end position="11"/>
    </location>
</feature>
<reference evidence="3 4" key="1">
    <citation type="journal article" date="2016" name="Genome Announc.">
        <title>Genome Sequence of Madurella mycetomatis mm55, Isolated from a Human Mycetoma Case in Sudan.</title>
        <authorList>
            <person name="Smit S."/>
            <person name="Derks M.F."/>
            <person name="Bervoets S."/>
            <person name="Fahal A."/>
            <person name="van Leeuwen W."/>
            <person name="van Belkum A."/>
            <person name="van de Sande W.W."/>
        </authorList>
    </citation>
    <scope>NUCLEOTIDE SEQUENCE [LARGE SCALE GENOMIC DNA]</scope>
    <source>
        <strain evidence="4">mm55</strain>
    </source>
</reference>
<dbReference type="Pfam" id="PF12757">
    <property type="entry name" value="Eisosome1"/>
    <property type="match status" value="1"/>
</dbReference>
<feature type="region of interest" description="Disordered" evidence="2">
    <location>
        <begin position="1"/>
        <end position="22"/>
    </location>
</feature>
<dbReference type="PANTHER" id="PTHR28298:SF1">
    <property type="entry name" value="EISOSOME PROTEIN 1"/>
    <property type="match status" value="1"/>
</dbReference>
<evidence type="ECO:0000256" key="1">
    <source>
        <dbReference type="SAM" id="Coils"/>
    </source>
</evidence>
<protein>
    <recommendedName>
        <fullName evidence="5">Eisosome protein 1</fullName>
    </recommendedName>
</protein>
<dbReference type="STRING" id="100816.A0A175VVG7"/>
<dbReference type="AlphaFoldDB" id="A0A175VVG7"/>
<dbReference type="VEuPathDB" id="FungiDB:MMYC01_208992"/>
<dbReference type="EMBL" id="LCTW02000290">
    <property type="protein sequence ID" value="KXX75159.1"/>
    <property type="molecule type" value="Genomic_DNA"/>
</dbReference>
<feature type="compositionally biased region" description="Low complexity" evidence="2">
    <location>
        <begin position="84"/>
        <end position="95"/>
    </location>
</feature>
<feature type="compositionally biased region" description="Low complexity" evidence="2">
    <location>
        <begin position="712"/>
        <end position="739"/>
    </location>
</feature>
<feature type="compositionally biased region" description="Pro residues" evidence="2">
    <location>
        <begin position="604"/>
        <end position="614"/>
    </location>
</feature>
<feature type="compositionally biased region" description="Low complexity" evidence="2">
    <location>
        <begin position="57"/>
        <end position="67"/>
    </location>
</feature>
<dbReference type="GO" id="GO:0070941">
    <property type="term" value="P:eisosome assembly"/>
    <property type="evidence" value="ECO:0007669"/>
    <property type="project" value="TreeGrafter"/>
</dbReference>
<dbReference type="PANTHER" id="PTHR28298">
    <property type="entry name" value="EISOSOME PROTEIN 1"/>
    <property type="match status" value="1"/>
</dbReference>
<sequence>MAAAASLTSPGGPSRSIPIGHSRRIKYANAQDLPSYPSSGLKEGGAAASAAASLGWAHAAAADAASGDTKLSPPQESHPATPGSQAALLAASWAQRHQKQLSSPPSAWGASAANLAFRASKTPPPPQSSESRSLTRRSSMHAAKGAMARLRPRSRSSPEPATETYPDQANAAANALSAATIAHRPSMRPRTVSASEVGAVPYTTMDRQMFTSNPPVGPETDEQKRVDTLHASALAMAKSMFDQQQRMIDNSTRAHRRSVSFPIQDTGRLPTSGGDEQPLMVGNNLQEAAYRLAQERLSRLQEEHQKQRNLHEYYGSSGTPQRSRFGSIRGKLTRKRSSSDGAVLEDQRRSERIRRQMSLLSNKLTEVDEEKRARDRAALLATAQRNVKAQMQDMDEKLQSETGRIPQTSMSDWERKARVAAQARFDAANQGNLGKVDIGGGKFMDRSAVEQIAAKKVQPLLDEINERAEKENERKEQERMDEERRREEAERDKMRDKEIQEIHRKLKDQQREGERARKVELKQDQKIRKDEAKAIKAEHKQERTQREKENETLPLATIVTRTATGQPESEIKESTGIGNRVRGISINFPKRQSKAKAKGKEPSLSPPKAKPPPRVTTDTDSTRTPTSPKQKVRAWLLSRLPRSRTKPSPTGGNPDPSADDNDAKQKGFIGGVALARLQGRDVSSSRASSIIDDNGSGRVGSGGEGGRKGKHSSASAASAVCSSSSGSGSGPSIPRSSGSMREVAMAGRGVRSRGGDERGESSKSAAASIPASAKRSLLSRGGVSVSDEEGEAREERAEDAEVSSLSGDDEFVEARSGLESPLTPSPPRTQPRLVVLPTVAATGRASPARGSRFSEILE</sequence>